<dbReference type="PANTHER" id="PTHR43773:SF1">
    <property type="entry name" value="MAGNESIUM TRANSPORTER MGTE"/>
    <property type="match status" value="1"/>
</dbReference>
<dbReference type="InterPro" id="IPR006668">
    <property type="entry name" value="Mg_transptr_MgtE_intracell_dom"/>
</dbReference>
<dbReference type="GO" id="GO:0046872">
    <property type="term" value="F:metal ion binding"/>
    <property type="evidence" value="ECO:0007669"/>
    <property type="project" value="UniProtKB-KW"/>
</dbReference>
<evidence type="ECO:0000313" key="12">
    <source>
        <dbReference type="Proteomes" id="UP000011815"/>
    </source>
</evidence>
<dbReference type="GO" id="GO:0015095">
    <property type="term" value="F:magnesium ion transmembrane transporter activity"/>
    <property type="evidence" value="ECO:0007669"/>
    <property type="project" value="UniProtKB-UniRule"/>
</dbReference>
<evidence type="ECO:0000313" key="11">
    <source>
        <dbReference type="EMBL" id="BAM99781.1"/>
    </source>
</evidence>
<proteinExistence type="inferred from homology"/>
<gene>
    <name evidence="11" type="primary">mgtE</name>
    <name evidence="11" type="ORF">BPAA_511</name>
</gene>
<reference evidence="11 12" key="1">
    <citation type="journal article" date="2013" name="Biol. Lett.">
        <title>Maintenance of essential amino acid synthesis pathways in the Blattabacterium cuenoti symbiont of a wood-feeding cockroach.</title>
        <authorList>
            <person name="Tokuda G."/>
            <person name="Elbourne L.D.H."/>
            <person name="Kinjo Y."/>
            <person name="Saitoh S."/>
            <person name="Sabree Z."/>
            <person name="Hojo M."/>
            <person name="Yamada A."/>
            <person name="Hayashi Y."/>
            <person name="Shigenobu S."/>
            <person name="Bandi C."/>
            <person name="Paulsen I.T."/>
            <person name="Watanabe H."/>
            <person name="Lo N."/>
        </authorList>
    </citation>
    <scope>NUCLEOTIDE SEQUENCE [LARGE SCALE GENOMIC DNA]</scope>
    <source>
        <strain evidence="11 12">BPAA</strain>
    </source>
</reference>
<dbReference type="AlphaFoldDB" id="M4ZTG1"/>
<dbReference type="eggNOG" id="COG2239">
    <property type="taxonomic scope" value="Bacteria"/>
</dbReference>
<evidence type="ECO:0000256" key="2">
    <source>
        <dbReference type="ARBA" id="ARBA00009749"/>
    </source>
</evidence>
<dbReference type="Pfam" id="PF03448">
    <property type="entry name" value="MgtE_N"/>
    <property type="match status" value="1"/>
</dbReference>
<evidence type="ECO:0000256" key="5">
    <source>
        <dbReference type="ARBA" id="ARBA00022842"/>
    </source>
</evidence>
<comment type="subcellular location">
    <subcellularLocation>
        <location evidence="9">Cell membrane</location>
        <topology evidence="9">Multi-pass membrane protein</topology>
    </subcellularLocation>
    <subcellularLocation>
        <location evidence="1">Membrane</location>
        <topology evidence="1">Multi-pass membrane protein</topology>
    </subcellularLocation>
</comment>
<evidence type="ECO:0000256" key="8">
    <source>
        <dbReference type="PROSITE-ProRule" id="PRU00703"/>
    </source>
</evidence>
<evidence type="ECO:0000256" key="9">
    <source>
        <dbReference type="RuleBase" id="RU362011"/>
    </source>
</evidence>
<dbReference type="EMBL" id="AP012548">
    <property type="protein sequence ID" value="BAM99781.1"/>
    <property type="molecule type" value="Genomic_DNA"/>
</dbReference>
<sequence>MFFFPVRENPITIIINNTKKIFTKKKEEMFNEDQDYLNNDKFINNQTISRLIEILNQNPNDVVKIFSLLKLCKAISIFKILDSSTKKKIIKDLSSIKKMELLNNLSVDDRISFLESLPKNILKDLIKYLNKEEKCKILVSLGYPKNSIGCLIIPYYLAIQETWSVQEVLDYIRKEVKNSDVIEIVYIINEKGKLIDDIKIREFLLVDPNTKVYDLINGKYTTTEILNITDTEKEATKMFTMSNRISLPVIDDHNFLLGIVTLDDILWVLNENYRGDFQKIGGMEALNQSYLNVPLYKLIKKRAGWLILLFIGEMLTTTVMQKFSSVIERAVVLALFIPLVISSGGNSGSQAASLIIQAMALGEVKIKDWWIVMQREIICGFFLGSILGLTGFIRVIAWHKIHLFNYGSHWILVGLTVFLSLIGVVLWGTLSGSMLPFIIKKLRGNPASSSAPFVATLVDVVGLMIYFSISYFLLNGTLL</sequence>
<dbReference type="CDD" id="cd04606">
    <property type="entry name" value="CBS_pair_Mg_transporter"/>
    <property type="match status" value="1"/>
</dbReference>
<comment type="similarity">
    <text evidence="2 9">Belongs to the SLC41A transporter family.</text>
</comment>
<evidence type="ECO:0000256" key="6">
    <source>
        <dbReference type="ARBA" id="ARBA00022989"/>
    </source>
</evidence>
<dbReference type="InterPro" id="IPR036739">
    <property type="entry name" value="SLC41_membr_dom_sf"/>
</dbReference>
<dbReference type="Gene3D" id="3.10.580.10">
    <property type="entry name" value="CBS-domain"/>
    <property type="match status" value="1"/>
</dbReference>
<dbReference type="PROSITE" id="PS51371">
    <property type="entry name" value="CBS"/>
    <property type="match status" value="1"/>
</dbReference>
<name>M4ZTG1_9FLAO</name>
<evidence type="ECO:0000256" key="4">
    <source>
        <dbReference type="ARBA" id="ARBA00022692"/>
    </source>
</evidence>
<keyword evidence="3 9" id="KW-0813">Transport</keyword>
<dbReference type="GO" id="GO:0005886">
    <property type="term" value="C:plasma membrane"/>
    <property type="evidence" value="ECO:0007669"/>
    <property type="project" value="UniProtKB-SubCell"/>
</dbReference>
<evidence type="ECO:0000256" key="1">
    <source>
        <dbReference type="ARBA" id="ARBA00004141"/>
    </source>
</evidence>
<dbReference type="InterPro" id="IPR046342">
    <property type="entry name" value="CBS_dom_sf"/>
</dbReference>
<dbReference type="Pfam" id="PF01769">
    <property type="entry name" value="MgtE"/>
    <property type="match status" value="1"/>
</dbReference>
<comment type="subunit">
    <text evidence="9">Homodimer.</text>
</comment>
<dbReference type="Pfam" id="PF00571">
    <property type="entry name" value="CBS"/>
    <property type="match status" value="1"/>
</dbReference>
<keyword evidence="8" id="KW-0129">CBS domain</keyword>
<dbReference type="NCBIfam" id="TIGR00400">
    <property type="entry name" value="mgtE"/>
    <property type="match status" value="1"/>
</dbReference>
<keyword evidence="6 9" id="KW-1133">Transmembrane helix</keyword>
<dbReference type="SUPFAM" id="SSF161093">
    <property type="entry name" value="MgtE membrane domain-like"/>
    <property type="match status" value="1"/>
</dbReference>
<evidence type="ECO:0000256" key="7">
    <source>
        <dbReference type="ARBA" id="ARBA00023136"/>
    </source>
</evidence>
<dbReference type="Gene3D" id="1.25.60.10">
    <property type="entry name" value="MgtE N-terminal domain-like"/>
    <property type="match status" value="1"/>
</dbReference>
<dbReference type="SUPFAM" id="SSF158791">
    <property type="entry name" value="MgtE N-terminal domain-like"/>
    <property type="match status" value="1"/>
</dbReference>
<dbReference type="PANTHER" id="PTHR43773">
    <property type="entry name" value="MAGNESIUM TRANSPORTER MGTE"/>
    <property type="match status" value="1"/>
</dbReference>
<dbReference type="SUPFAM" id="SSF54631">
    <property type="entry name" value="CBS-domain pair"/>
    <property type="match status" value="1"/>
</dbReference>
<feature type="domain" description="CBS" evidence="10">
    <location>
        <begin position="219"/>
        <end position="277"/>
    </location>
</feature>
<evidence type="ECO:0000256" key="3">
    <source>
        <dbReference type="ARBA" id="ARBA00022448"/>
    </source>
</evidence>
<dbReference type="HOGENOM" id="CLU_037408_2_2_10"/>
<dbReference type="STRING" id="1229512.BPAA_511"/>
<dbReference type="InterPro" id="IPR006669">
    <property type="entry name" value="MgtE_transporter"/>
</dbReference>
<dbReference type="PATRIC" id="fig|1229512.3.peg.495"/>
<keyword evidence="9" id="KW-1003">Cell membrane</keyword>
<feature type="transmembrane region" description="Helical" evidence="9">
    <location>
        <begin position="377"/>
        <end position="397"/>
    </location>
</feature>
<feature type="transmembrane region" description="Helical" evidence="9">
    <location>
        <begin position="305"/>
        <end position="324"/>
    </location>
</feature>
<feature type="transmembrane region" description="Helical" evidence="9">
    <location>
        <begin position="330"/>
        <end position="356"/>
    </location>
</feature>
<organism evidence="11 12">
    <name type="scientific">Blattabacterium cuenoti BPAA</name>
    <dbReference type="NCBI Taxonomy" id="1229512"/>
    <lineage>
        <taxon>Bacteria</taxon>
        <taxon>Pseudomonadati</taxon>
        <taxon>Bacteroidota</taxon>
        <taxon>Flavobacteriia</taxon>
        <taxon>Flavobacteriales</taxon>
        <taxon>Blattabacteriaceae</taxon>
        <taxon>Blattabacterium</taxon>
    </lineage>
</organism>
<dbReference type="SMART" id="SM00924">
    <property type="entry name" value="MgtE_N"/>
    <property type="match status" value="1"/>
</dbReference>
<dbReference type="Gene3D" id="1.10.357.20">
    <property type="entry name" value="SLC41 divalent cation transporters, integral membrane domain"/>
    <property type="match status" value="1"/>
</dbReference>
<dbReference type="KEGG" id="blp:BPAA_511"/>
<comment type="function">
    <text evidence="9">Acts as a magnesium transporter.</text>
</comment>
<keyword evidence="9" id="KW-0479">Metal-binding</keyword>
<feature type="transmembrane region" description="Helical" evidence="9">
    <location>
        <begin position="409"/>
        <end position="430"/>
    </location>
</feature>
<accession>M4ZTG1</accession>
<protein>
    <recommendedName>
        <fullName evidence="9">Magnesium transporter MgtE</fullName>
    </recommendedName>
</protein>
<dbReference type="InterPro" id="IPR038076">
    <property type="entry name" value="MgtE_N_sf"/>
</dbReference>
<dbReference type="RefSeq" id="WP_015430100.1">
    <property type="nucleotide sequence ID" value="NC_020510.1"/>
</dbReference>
<dbReference type="InterPro" id="IPR006667">
    <property type="entry name" value="SLC41_membr_dom"/>
</dbReference>
<keyword evidence="7 9" id="KW-0472">Membrane</keyword>
<feature type="transmembrane region" description="Helical" evidence="9">
    <location>
        <begin position="451"/>
        <end position="474"/>
    </location>
</feature>
<keyword evidence="4 9" id="KW-0812">Transmembrane</keyword>
<keyword evidence="5 9" id="KW-0460">Magnesium</keyword>
<evidence type="ECO:0000259" key="10">
    <source>
        <dbReference type="PROSITE" id="PS51371"/>
    </source>
</evidence>
<dbReference type="InterPro" id="IPR000644">
    <property type="entry name" value="CBS_dom"/>
</dbReference>
<dbReference type="Proteomes" id="UP000011815">
    <property type="component" value="Chromosome"/>
</dbReference>